<comment type="caution">
    <text evidence="1">The sequence shown here is derived from an EMBL/GenBank/DDBJ whole genome shotgun (WGS) entry which is preliminary data.</text>
</comment>
<dbReference type="EMBL" id="JAINDJ010000002">
    <property type="protein sequence ID" value="KAG9458414.1"/>
    <property type="molecule type" value="Genomic_DNA"/>
</dbReference>
<gene>
    <name evidence="1" type="ORF">H6P81_002922</name>
</gene>
<protein>
    <submittedName>
        <fullName evidence="1">Uncharacterized protein</fullName>
    </submittedName>
</protein>
<dbReference type="Proteomes" id="UP000825729">
    <property type="component" value="Unassembled WGS sequence"/>
</dbReference>
<accession>A0AAV7FBP4</accession>
<name>A0AAV7FBP4_ARIFI</name>
<proteinExistence type="predicted"/>
<evidence type="ECO:0000313" key="1">
    <source>
        <dbReference type="EMBL" id="KAG9458414.1"/>
    </source>
</evidence>
<keyword evidence="2" id="KW-1185">Reference proteome</keyword>
<evidence type="ECO:0000313" key="2">
    <source>
        <dbReference type="Proteomes" id="UP000825729"/>
    </source>
</evidence>
<sequence length="211" mass="23084">MVPPVPLIGQVRVRRPACPCVSAMHHMRCPCNPALLGQSGPRLTTPFLICAWPLPACVASRSHVWGASRRVRIAPQAYILALPQAPCASALSVCASVPDVHLVPICTQACNPNAWCYGVRSCNAYLDVWVYAKPNLHIILPQPECSSPQFALDERVQSPIRTSIASRPRATRLHPLVCCSILLSPPVCPSVQFFMAPCQHYALWVSWQTCA</sequence>
<dbReference type="AlphaFoldDB" id="A0AAV7FBP4"/>
<organism evidence="1 2">
    <name type="scientific">Aristolochia fimbriata</name>
    <name type="common">White veined hardy Dutchman's pipe vine</name>
    <dbReference type="NCBI Taxonomy" id="158543"/>
    <lineage>
        <taxon>Eukaryota</taxon>
        <taxon>Viridiplantae</taxon>
        <taxon>Streptophyta</taxon>
        <taxon>Embryophyta</taxon>
        <taxon>Tracheophyta</taxon>
        <taxon>Spermatophyta</taxon>
        <taxon>Magnoliopsida</taxon>
        <taxon>Magnoliidae</taxon>
        <taxon>Piperales</taxon>
        <taxon>Aristolochiaceae</taxon>
        <taxon>Aristolochia</taxon>
    </lineage>
</organism>
<reference evidence="1 2" key="1">
    <citation type="submission" date="2021-07" db="EMBL/GenBank/DDBJ databases">
        <title>The Aristolochia fimbriata genome: insights into angiosperm evolution, floral development and chemical biosynthesis.</title>
        <authorList>
            <person name="Jiao Y."/>
        </authorList>
    </citation>
    <scope>NUCLEOTIDE SEQUENCE [LARGE SCALE GENOMIC DNA]</scope>
    <source>
        <strain evidence="1">IBCAS-2021</strain>
        <tissue evidence="1">Leaf</tissue>
    </source>
</reference>